<proteinExistence type="predicted"/>
<dbReference type="RefSeq" id="WP_064230813.1">
    <property type="nucleotide sequence ID" value="NZ_LVZK01000001.1"/>
</dbReference>
<evidence type="ECO:0000313" key="2">
    <source>
        <dbReference type="Proteomes" id="UP000078368"/>
    </source>
</evidence>
<evidence type="ECO:0000313" key="1">
    <source>
        <dbReference type="EMBL" id="OAP85864.1"/>
    </source>
</evidence>
<dbReference type="EMBL" id="LVZK01000001">
    <property type="protein sequence ID" value="OAP85864.1"/>
    <property type="molecule type" value="Genomic_DNA"/>
</dbReference>
<dbReference type="AlphaFoldDB" id="A0A179B4A8"/>
<gene>
    <name evidence="1" type="ORF">A4H34_01330</name>
</gene>
<organism evidence="1 2">
    <name type="scientific">Peptidiphaga gingivicola</name>
    <dbReference type="NCBI Taxonomy" id="2741497"/>
    <lineage>
        <taxon>Bacteria</taxon>
        <taxon>Bacillati</taxon>
        <taxon>Actinomycetota</taxon>
        <taxon>Actinomycetes</taxon>
        <taxon>Actinomycetales</taxon>
        <taxon>Actinomycetaceae</taxon>
        <taxon>Peptidiphaga</taxon>
    </lineage>
</organism>
<reference evidence="1 2" key="1">
    <citation type="submission" date="2016-04" db="EMBL/GenBank/DDBJ databases">
        <title>Peptidophaga gingivicola gen. nov., sp. nov., isolated from human subgingival plaque.</title>
        <authorList>
            <person name="Beall C.J."/>
            <person name="Mokrzan E.M."/>
            <person name="Griffen A.L."/>
            <person name="Leys E.J."/>
        </authorList>
    </citation>
    <scope>NUCLEOTIDE SEQUENCE [LARGE SCALE GENOMIC DNA]</scope>
    <source>
        <strain evidence="1 2">BA112</strain>
    </source>
</reference>
<sequence>MDEKRCFGDYALEGAPRIARVFLPLVDEGSDDCLAWSALEGWSQAALSGSVSSMEYLDWGSGAGDFSVRWRPSNGHADDETIARVADLLATVAGSDQGWTFTPFPEMIESSLARLTYDAGVRFADEAGTWSADEAGVWLTDKAEVLSADQADEELLEAADCLSIPRASTLIDLARFADLWRGRALPGVVQFGEEVRLAAPPYGDSVIVSGPESIVPVGQELGLDLRVVLANQAVPPMEW</sequence>
<name>A0A179B4A8_9ACTO</name>
<dbReference type="Proteomes" id="UP000078368">
    <property type="component" value="Unassembled WGS sequence"/>
</dbReference>
<dbReference type="OrthoDB" id="9802510at2"/>
<protein>
    <submittedName>
        <fullName evidence="1">Uncharacterized protein</fullName>
    </submittedName>
</protein>
<comment type="caution">
    <text evidence="1">The sequence shown here is derived from an EMBL/GenBank/DDBJ whole genome shotgun (WGS) entry which is preliminary data.</text>
</comment>
<keyword evidence="2" id="KW-1185">Reference proteome</keyword>
<accession>A0A179B4A8</accession>